<evidence type="ECO:0000313" key="3">
    <source>
        <dbReference type="Proteomes" id="UP000265520"/>
    </source>
</evidence>
<evidence type="ECO:0000256" key="1">
    <source>
        <dbReference type="SAM" id="MobiDB-lite"/>
    </source>
</evidence>
<name>A0A392W5Z9_9FABA</name>
<feature type="region of interest" description="Disordered" evidence="1">
    <location>
        <begin position="1"/>
        <end position="34"/>
    </location>
</feature>
<proteinExistence type="predicted"/>
<feature type="non-terminal residue" evidence="2">
    <location>
        <position position="34"/>
    </location>
</feature>
<dbReference type="EMBL" id="LXQA011347346">
    <property type="protein sequence ID" value="MCI94100.1"/>
    <property type="molecule type" value="Genomic_DNA"/>
</dbReference>
<evidence type="ECO:0000313" key="2">
    <source>
        <dbReference type="EMBL" id="MCI94100.1"/>
    </source>
</evidence>
<dbReference type="AlphaFoldDB" id="A0A392W5Z9"/>
<dbReference type="Proteomes" id="UP000265520">
    <property type="component" value="Unassembled WGS sequence"/>
</dbReference>
<organism evidence="2 3">
    <name type="scientific">Trifolium medium</name>
    <dbReference type="NCBI Taxonomy" id="97028"/>
    <lineage>
        <taxon>Eukaryota</taxon>
        <taxon>Viridiplantae</taxon>
        <taxon>Streptophyta</taxon>
        <taxon>Embryophyta</taxon>
        <taxon>Tracheophyta</taxon>
        <taxon>Spermatophyta</taxon>
        <taxon>Magnoliopsida</taxon>
        <taxon>eudicotyledons</taxon>
        <taxon>Gunneridae</taxon>
        <taxon>Pentapetalae</taxon>
        <taxon>rosids</taxon>
        <taxon>fabids</taxon>
        <taxon>Fabales</taxon>
        <taxon>Fabaceae</taxon>
        <taxon>Papilionoideae</taxon>
        <taxon>50 kb inversion clade</taxon>
        <taxon>NPAAA clade</taxon>
        <taxon>Hologalegina</taxon>
        <taxon>IRL clade</taxon>
        <taxon>Trifolieae</taxon>
        <taxon>Trifolium</taxon>
    </lineage>
</organism>
<reference evidence="2 3" key="1">
    <citation type="journal article" date="2018" name="Front. Plant Sci.">
        <title>Red Clover (Trifolium pratense) and Zigzag Clover (T. medium) - A Picture of Genomic Similarities and Differences.</title>
        <authorList>
            <person name="Dluhosova J."/>
            <person name="Istvanek J."/>
            <person name="Nedelnik J."/>
            <person name="Repkova J."/>
        </authorList>
    </citation>
    <scope>NUCLEOTIDE SEQUENCE [LARGE SCALE GENOMIC DNA]</scope>
    <source>
        <strain evidence="3">cv. 10/8</strain>
        <tissue evidence="2">Leaf</tissue>
    </source>
</reference>
<comment type="caution">
    <text evidence="2">The sequence shown here is derived from an EMBL/GenBank/DDBJ whole genome shotgun (WGS) entry which is preliminary data.</text>
</comment>
<feature type="compositionally biased region" description="Basic and acidic residues" evidence="1">
    <location>
        <begin position="11"/>
        <end position="20"/>
    </location>
</feature>
<accession>A0A392W5Z9</accession>
<protein>
    <submittedName>
        <fullName evidence="2">Uncharacterized protein</fullName>
    </submittedName>
</protein>
<sequence>MGDDQGALMGDYRRKGEAKSTDPNTGDIRRNASI</sequence>
<keyword evidence="3" id="KW-1185">Reference proteome</keyword>